<organism evidence="1 2">
    <name type="scientific">Kluyvera genomosp. 3</name>
    <dbReference type="NCBI Taxonomy" id="2774055"/>
    <lineage>
        <taxon>Bacteria</taxon>
        <taxon>Pseudomonadati</taxon>
        <taxon>Pseudomonadota</taxon>
        <taxon>Gammaproteobacteria</taxon>
        <taxon>Enterobacterales</taxon>
        <taxon>Enterobacteriaceae</taxon>
        <taxon>Kluyvera</taxon>
    </lineage>
</organism>
<evidence type="ECO:0000313" key="1">
    <source>
        <dbReference type="EMBL" id="ASG64231.1"/>
    </source>
</evidence>
<sequence>MRAGDGLALVSKVLDVGISEAADRINGITGNLPPVSQEMLESGSPEKEDGKKAAAVLASRLFDKSRQTTGNAYLTSKGLTALPCRELTAMHKVGGVAFRAGDLIVPLYADGELVNLQLINADGANASLKAVRLRMPFT</sequence>
<dbReference type="AlphaFoldDB" id="A0A248KK45"/>
<accession>A0A248KK45</accession>
<gene>
    <name evidence="1" type="ORF">CEW81_21865</name>
</gene>
<dbReference type="Proteomes" id="UP000197098">
    <property type="component" value="Chromosome"/>
</dbReference>
<reference evidence="1 2" key="1">
    <citation type="submission" date="2017-06" db="EMBL/GenBank/DDBJ databases">
        <title>Origin of plasmid-mediated fosfomycin resistance gene fosA3.</title>
        <authorList>
            <person name="Ito R."/>
            <person name="Pacey M.P."/>
            <person name="Doi Y."/>
        </authorList>
    </citation>
    <scope>NUCLEOTIDE SEQUENCE [LARGE SCALE GENOMIC DNA]</scope>
    <source>
        <strain evidence="1 2">YDC799</strain>
    </source>
</reference>
<proteinExistence type="predicted"/>
<protein>
    <submittedName>
        <fullName evidence="1">Uncharacterized protein</fullName>
    </submittedName>
</protein>
<evidence type="ECO:0000313" key="2">
    <source>
        <dbReference type="Proteomes" id="UP000197098"/>
    </source>
</evidence>
<name>A0A248KK45_9ENTR</name>
<dbReference type="EMBL" id="CP022114">
    <property type="protein sequence ID" value="ASG64231.1"/>
    <property type="molecule type" value="Genomic_DNA"/>
</dbReference>